<keyword evidence="1" id="KW-1133">Transmembrane helix</keyword>
<dbReference type="RefSeq" id="WP_189087499.1">
    <property type="nucleotide sequence ID" value="NZ_BMQL01000001.1"/>
</dbReference>
<dbReference type="EMBL" id="BMQL01000001">
    <property type="protein sequence ID" value="GGQ92649.1"/>
    <property type="molecule type" value="Genomic_DNA"/>
</dbReference>
<keyword evidence="1" id="KW-0472">Membrane</keyword>
<proteinExistence type="predicted"/>
<protein>
    <submittedName>
        <fullName evidence="2">Uncharacterized protein</fullName>
    </submittedName>
</protein>
<feature type="transmembrane region" description="Helical" evidence="1">
    <location>
        <begin position="6"/>
        <end position="28"/>
    </location>
</feature>
<gene>
    <name evidence="2" type="ORF">GCM10008957_00750</name>
</gene>
<feature type="transmembrane region" description="Helical" evidence="1">
    <location>
        <begin position="49"/>
        <end position="71"/>
    </location>
</feature>
<reference evidence="2" key="2">
    <citation type="submission" date="2020-09" db="EMBL/GenBank/DDBJ databases">
        <authorList>
            <person name="Sun Q."/>
            <person name="Ohkuma M."/>
        </authorList>
    </citation>
    <scope>NUCLEOTIDE SEQUENCE</scope>
    <source>
        <strain evidence="2">JCM 31311</strain>
    </source>
</reference>
<reference evidence="2" key="1">
    <citation type="journal article" date="2014" name="Int. J. Syst. Evol. Microbiol.">
        <title>Complete genome sequence of Corynebacterium casei LMG S-19264T (=DSM 44701T), isolated from a smear-ripened cheese.</title>
        <authorList>
            <consortium name="US DOE Joint Genome Institute (JGI-PGF)"/>
            <person name="Walter F."/>
            <person name="Albersmeier A."/>
            <person name="Kalinowski J."/>
            <person name="Ruckert C."/>
        </authorList>
    </citation>
    <scope>NUCLEOTIDE SEQUENCE</scope>
    <source>
        <strain evidence="2">JCM 31311</strain>
    </source>
</reference>
<keyword evidence="3" id="KW-1185">Reference proteome</keyword>
<dbReference type="AlphaFoldDB" id="A0A918BUI6"/>
<sequence>MIFLLVLLPVLIFLPMLAFLIMHVQYLLTYRRRFPAGAPFAGLGNNLKWGLIGGHLALSVIGAVLMVIFFMQSLLIPFPSLLDARTLAQKTAVTSYMRVIRTAAFADALSNHPYSGSCAGMPDAPSLPDTIRSCEVRTINAVDVPHVSVTTTQGKTLTLP</sequence>
<organism evidence="2 3">
    <name type="scientific">Deinococcus ruber</name>
    <dbReference type="NCBI Taxonomy" id="1848197"/>
    <lineage>
        <taxon>Bacteria</taxon>
        <taxon>Thermotogati</taxon>
        <taxon>Deinococcota</taxon>
        <taxon>Deinococci</taxon>
        <taxon>Deinococcales</taxon>
        <taxon>Deinococcaceae</taxon>
        <taxon>Deinococcus</taxon>
    </lineage>
</organism>
<name>A0A918BUI6_9DEIO</name>
<evidence type="ECO:0000313" key="2">
    <source>
        <dbReference type="EMBL" id="GGQ92649.1"/>
    </source>
</evidence>
<dbReference type="Proteomes" id="UP000603865">
    <property type="component" value="Unassembled WGS sequence"/>
</dbReference>
<comment type="caution">
    <text evidence="2">The sequence shown here is derived from an EMBL/GenBank/DDBJ whole genome shotgun (WGS) entry which is preliminary data.</text>
</comment>
<evidence type="ECO:0000313" key="3">
    <source>
        <dbReference type="Proteomes" id="UP000603865"/>
    </source>
</evidence>
<evidence type="ECO:0000256" key="1">
    <source>
        <dbReference type="SAM" id="Phobius"/>
    </source>
</evidence>
<keyword evidence="1" id="KW-0812">Transmembrane</keyword>
<accession>A0A918BUI6</accession>